<evidence type="ECO:0000313" key="1">
    <source>
        <dbReference type="EMBL" id="SPS02801.1"/>
    </source>
</evidence>
<sequence>MSAFVQHKENSQAARNLVAQKYVNVLVCERKTNAAALCHRA</sequence>
<dbReference type="EMBL" id="OVTA01000097">
    <property type="protein sequence ID" value="SPS02801.1"/>
    <property type="molecule type" value="Genomic_DNA"/>
</dbReference>
<dbReference type="AlphaFoldDB" id="A0A375JE06"/>
<protein>
    <submittedName>
        <fullName evidence="1">Uncharacterized protein</fullName>
    </submittedName>
</protein>
<reference evidence="1 2" key="1">
    <citation type="submission" date="2018-01" db="EMBL/GenBank/DDBJ databases">
        <authorList>
            <person name="Gaut B.S."/>
            <person name="Morton B.R."/>
            <person name="Clegg M.T."/>
            <person name="Duvall M.R."/>
        </authorList>
    </citation>
    <scope>NUCLEOTIDE SEQUENCE [LARGE SCALE GENOMIC DNA]</scope>
    <source>
        <strain evidence="1">Cupriavidus taiwanensis cmp 52</strain>
    </source>
</reference>
<organism evidence="1 2">
    <name type="scientific">Cupriavidus taiwanensis</name>
    <dbReference type="NCBI Taxonomy" id="164546"/>
    <lineage>
        <taxon>Bacteria</taxon>
        <taxon>Pseudomonadati</taxon>
        <taxon>Pseudomonadota</taxon>
        <taxon>Betaproteobacteria</taxon>
        <taxon>Burkholderiales</taxon>
        <taxon>Burkholderiaceae</taxon>
        <taxon>Cupriavidus</taxon>
    </lineage>
</organism>
<name>A0A375JE06_9BURK</name>
<accession>A0A375JE06</accession>
<gene>
    <name evidence="1" type="ORF">CBM2634_U320002</name>
</gene>
<proteinExistence type="predicted"/>
<evidence type="ECO:0000313" key="2">
    <source>
        <dbReference type="Proteomes" id="UP000256805"/>
    </source>
</evidence>
<dbReference type="Proteomes" id="UP000256805">
    <property type="component" value="Unassembled WGS sequence"/>
</dbReference>